<feature type="transmembrane region" description="Helical" evidence="1">
    <location>
        <begin position="7"/>
        <end position="24"/>
    </location>
</feature>
<organism evidence="3 4">
    <name type="scientific">Lentibacillus kimchii</name>
    <dbReference type="NCBI Taxonomy" id="1542911"/>
    <lineage>
        <taxon>Bacteria</taxon>
        <taxon>Bacillati</taxon>
        <taxon>Bacillota</taxon>
        <taxon>Bacilli</taxon>
        <taxon>Bacillales</taxon>
        <taxon>Bacillaceae</taxon>
        <taxon>Lentibacillus</taxon>
    </lineage>
</organism>
<evidence type="ECO:0000313" key="3">
    <source>
        <dbReference type="EMBL" id="MFC7747486.1"/>
    </source>
</evidence>
<dbReference type="InterPro" id="IPR007210">
    <property type="entry name" value="ABC_Gly_betaine_transp_sub-bd"/>
</dbReference>
<evidence type="ECO:0000259" key="2">
    <source>
        <dbReference type="Pfam" id="PF04069"/>
    </source>
</evidence>
<keyword evidence="4" id="KW-1185">Reference proteome</keyword>
<accession>A0ABW2UY32</accession>
<dbReference type="SUPFAM" id="SSF53850">
    <property type="entry name" value="Periplasmic binding protein-like II"/>
    <property type="match status" value="1"/>
</dbReference>
<keyword evidence="1" id="KW-1133">Transmembrane helix</keyword>
<gene>
    <name evidence="3" type="ORF">ACFQU8_09620</name>
</gene>
<keyword evidence="1" id="KW-0812">Transmembrane</keyword>
<feature type="domain" description="ABC-type glycine betaine transport system substrate-binding" evidence="2">
    <location>
        <begin position="36"/>
        <end position="314"/>
    </location>
</feature>
<reference evidence="4" key="1">
    <citation type="journal article" date="2019" name="Int. J. Syst. Evol. Microbiol.">
        <title>The Global Catalogue of Microorganisms (GCM) 10K type strain sequencing project: providing services to taxonomists for standard genome sequencing and annotation.</title>
        <authorList>
            <consortium name="The Broad Institute Genomics Platform"/>
            <consortium name="The Broad Institute Genome Sequencing Center for Infectious Disease"/>
            <person name="Wu L."/>
            <person name="Ma J."/>
        </authorList>
    </citation>
    <scope>NUCLEOTIDE SEQUENCE [LARGE SCALE GENOMIC DNA]</scope>
    <source>
        <strain evidence="4">JCM 30234</strain>
    </source>
</reference>
<dbReference type="Gene3D" id="3.40.190.100">
    <property type="entry name" value="Glycine betaine-binding periplasmic protein, domain 2"/>
    <property type="match status" value="1"/>
</dbReference>
<dbReference type="Proteomes" id="UP001596620">
    <property type="component" value="Unassembled WGS sequence"/>
</dbReference>
<dbReference type="Gene3D" id="3.40.190.10">
    <property type="entry name" value="Periplasmic binding protein-like II"/>
    <property type="match status" value="1"/>
</dbReference>
<comment type="caution">
    <text evidence="3">The sequence shown here is derived from an EMBL/GenBank/DDBJ whole genome shotgun (WGS) entry which is preliminary data.</text>
</comment>
<protein>
    <submittedName>
        <fullName evidence="3">ABC transporter substrate-binding protein</fullName>
    </submittedName>
</protein>
<dbReference type="EMBL" id="JBHTGR010000031">
    <property type="protein sequence ID" value="MFC7747486.1"/>
    <property type="molecule type" value="Genomic_DNA"/>
</dbReference>
<dbReference type="Pfam" id="PF04069">
    <property type="entry name" value="OpuAC"/>
    <property type="match status" value="1"/>
</dbReference>
<name>A0ABW2UY32_9BACI</name>
<keyword evidence="1" id="KW-0472">Membrane</keyword>
<evidence type="ECO:0000256" key="1">
    <source>
        <dbReference type="SAM" id="Phobius"/>
    </source>
</evidence>
<sequence>MKNRWTYTWIGMLGLFIIIIISSMTTETATEEAKGTISFADPQWDSIRVHNHIAQFILENGYDYDTETKSGSTAATFTDFTQGNIDVTMEVWPNNYRDAFEEAKKAGDIDVLKTNFTGQQGFFVPTYVIEGDKERGIEPIAPDLESVDDLPDYQDIFEDPEDPEKGRIIGGYSEAEASEITMKKVKVYGLDETYNHFTPGTEGALSASFVRAYENKEPWVGYYWTPTALATKYDMTMLEEPDYDEETWNDNFGTKFPPDDVYVSVYKDFEEKYPDAMKFLEQYKTSTDLTGEALVYMDDNDASAEEAAKWWVEEHEDVWAEWVPDDVAQKVQDAY</sequence>
<proteinExistence type="predicted"/>
<evidence type="ECO:0000313" key="4">
    <source>
        <dbReference type="Proteomes" id="UP001596620"/>
    </source>
</evidence>
<dbReference type="CDD" id="cd13641">
    <property type="entry name" value="PBP2_HisX_like"/>
    <property type="match status" value="1"/>
</dbReference>